<reference evidence="2" key="1">
    <citation type="journal article" date="2014" name="Science">
        <title>The coffee genome provides insight into the convergent evolution of caffeine biosynthesis.</title>
        <authorList>
            <person name="Denoeud F."/>
            <person name="Carretero-Paulet L."/>
            <person name="Dereeper A."/>
            <person name="Droc G."/>
            <person name="Guyot R."/>
            <person name="Pietrella M."/>
            <person name="Zheng C."/>
            <person name="Alberti A."/>
            <person name="Anthony F."/>
            <person name="Aprea G."/>
            <person name="Aury J.M."/>
            <person name="Bento P."/>
            <person name="Bernard M."/>
            <person name="Bocs S."/>
            <person name="Campa C."/>
            <person name="Cenci A."/>
            <person name="Combes M.C."/>
            <person name="Crouzillat D."/>
            <person name="Da Silva C."/>
            <person name="Daddiego L."/>
            <person name="De Bellis F."/>
            <person name="Dussert S."/>
            <person name="Garsmeur O."/>
            <person name="Gayraud T."/>
            <person name="Guignon V."/>
            <person name="Jahn K."/>
            <person name="Jamilloux V."/>
            <person name="Joet T."/>
            <person name="Labadie K."/>
            <person name="Lan T."/>
            <person name="Leclercq J."/>
            <person name="Lepelley M."/>
            <person name="Leroy T."/>
            <person name="Li L.T."/>
            <person name="Librado P."/>
            <person name="Lopez L."/>
            <person name="Munoz A."/>
            <person name="Noel B."/>
            <person name="Pallavicini A."/>
            <person name="Perrotta G."/>
            <person name="Poncet V."/>
            <person name="Pot D."/>
            <person name="Priyono X."/>
            <person name="Rigoreau M."/>
            <person name="Rouard M."/>
            <person name="Rozas J."/>
            <person name="Tranchant-Dubreuil C."/>
            <person name="VanBuren R."/>
            <person name="Zhang Q."/>
            <person name="Andrade A.C."/>
            <person name="Argout X."/>
            <person name="Bertrand B."/>
            <person name="de Kochko A."/>
            <person name="Graziosi G."/>
            <person name="Henry R.J."/>
            <person name="Jayarama X."/>
            <person name="Ming R."/>
            <person name="Nagai C."/>
            <person name="Rounsley S."/>
            <person name="Sankoff D."/>
            <person name="Giuliano G."/>
            <person name="Albert V.A."/>
            <person name="Wincker P."/>
            <person name="Lashermes P."/>
        </authorList>
    </citation>
    <scope>NUCLEOTIDE SEQUENCE [LARGE SCALE GENOMIC DNA]</scope>
    <source>
        <strain evidence="2">cv. DH200-94</strain>
    </source>
</reference>
<dbReference type="InterPro" id="IPR016181">
    <property type="entry name" value="Acyl_CoA_acyltransferase"/>
</dbReference>
<dbReference type="AlphaFoldDB" id="A0A068TS51"/>
<dbReference type="Gene3D" id="3.40.630.30">
    <property type="match status" value="1"/>
</dbReference>
<dbReference type="STRING" id="49390.A0A068TS51"/>
<evidence type="ECO:0000313" key="2">
    <source>
        <dbReference type="Proteomes" id="UP000295252"/>
    </source>
</evidence>
<evidence type="ECO:0008006" key="3">
    <source>
        <dbReference type="Google" id="ProtNLM"/>
    </source>
</evidence>
<evidence type="ECO:0000313" key="1">
    <source>
        <dbReference type="EMBL" id="CDO99081.1"/>
    </source>
</evidence>
<dbReference type="PANTHER" id="PTHR46067">
    <property type="entry name" value="ACYL-COA N-ACYLTRANSFERASES (NAT) SUPERFAMILY PROTEIN"/>
    <property type="match status" value="1"/>
</dbReference>
<name>A0A068TS51_COFCA</name>
<protein>
    <recommendedName>
        <fullName evidence="3">N-acetyltransferase domain-containing protein</fullName>
    </recommendedName>
</protein>
<proteinExistence type="predicted"/>
<organism evidence="1 2">
    <name type="scientific">Coffea canephora</name>
    <name type="common">Robusta coffee</name>
    <dbReference type="NCBI Taxonomy" id="49390"/>
    <lineage>
        <taxon>Eukaryota</taxon>
        <taxon>Viridiplantae</taxon>
        <taxon>Streptophyta</taxon>
        <taxon>Embryophyta</taxon>
        <taxon>Tracheophyta</taxon>
        <taxon>Spermatophyta</taxon>
        <taxon>Magnoliopsida</taxon>
        <taxon>eudicotyledons</taxon>
        <taxon>Gunneridae</taxon>
        <taxon>Pentapetalae</taxon>
        <taxon>asterids</taxon>
        <taxon>lamiids</taxon>
        <taxon>Gentianales</taxon>
        <taxon>Rubiaceae</taxon>
        <taxon>Ixoroideae</taxon>
        <taxon>Gardenieae complex</taxon>
        <taxon>Bertiereae - Coffeeae clade</taxon>
        <taxon>Coffeeae</taxon>
        <taxon>Coffea</taxon>
    </lineage>
</organism>
<dbReference type="EMBL" id="HG739087">
    <property type="protein sequence ID" value="CDO99081.1"/>
    <property type="molecule type" value="Genomic_DNA"/>
</dbReference>
<accession>A0A068TS51</accession>
<dbReference type="Gramene" id="CDO99081">
    <property type="protein sequence ID" value="CDO99081"/>
    <property type="gene ID" value="GSCOC_T00026103001"/>
</dbReference>
<dbReference type="PANTHER" id="PTHR46067:SF26">
    <property type="entry name" value="N-ACETYLTRANSFERASE DOMAIN-CONTAINING PROTEIN"/>
    <property type="match status" value="1"/>
</dbReference>
<dbReference type="InParanoid" id="A0A068TS51"/>
<keyword evidence="2" id="KW-1185">Reference proteome</keyword>
<gene>
    <name evidence="1" type="ORF">GSCOC_T00026103001</name>
</gene>
<sequence>MEMEDLQLSSEAMEVEDECSDIRLRLIDLSDIDDLVEWVMDEKVSKFCSWDYFPSREAAMNYVANVIMPHPSSMAQGHMPEGQAGWLHFSDSVPGHCTMQG</sequence>
<dbReference type="Proteomes" id="UP000295252">
    <property type="component" value="Chromosome V"/>
</dbReference>
<dbReference type="SUPFAM" id="SSF55729">
    <property type="entry name" value="Acyl-CoA N-acyltransferases (Nat)"/>
    <property type="match status" value="1"/>
</dbReference>